<dbReference type="Pfam" id="PF22725">
    <property type="entry name" value="GFO_IDH_MocA_C3"/>
    <property type="match status" value="1"/>
</dbReference>
<feature type="domain" description="GFO/IDH/MocA-like oxidoreductase" evidence="2">
    <location>
        <begin position="131"/>
        <end position="254"/>
    </location>
</feature>
<dbReference type="InterPro" id="IPR000683">
    <property type="entry name" value="Gfo/Idh/MocA-like_OxRdtase_N"/>
</dbReference>
<feature type="domain" description="Gfo/Idh/MocA-like oxidoreductase N-terminal" evidence="1">
    <location>
        <begin position="8"/>
        <end position="121"/>
    </location>
</feature>
<reference evidence="4" key="1">
    <citation type="submission" date="2016-10" db="EMBL/GenBank/DDBJ databases">
        <authorList>
            <person name="Varghese N."/>
            <person name="Submissions S."/>
        </authorList>
    </citation>
    <scope>NUCLEOTIDE SEQUENCE [LARGE SCALE GENOMIC DNA]</scope>
    <source>
        <strain evidence="4">DSM 19183</strain>
    </source>
</reference>
<dbReference type="Gene3D" id="3.30.360.10">
    <property type="entry name" value="Dihydrodipicolinate Reductase, domain 2"/>
    <property type="match status" value="1"/>
</dbReference>
<dbReference type="GO" id="GO:0000166">
    <property type="term" value="F:nucleotide binding"/>
    <property type="evidence" value="ECO:0007669"/>
    <property type="project" value="InterPro"/>
</dbReference>
<accession>A0A1H7HKK5</accession>
<organism evidence="3 4">
    <name type="scientific">Alkalibacterium pelagium</name>
    <dbReference type="NCBI Taxonomy" id="426702"/>
    <lineage>
        <taxon>Bacteria</taxon>
        <taxon>Bacillati</taxon>
        <taxon>Bacillota</taxon>
        <taxon>Bacilli</taxon>
        <taxon>Lactobacillales</taxon>
        <taxon>Carnobacteriaceae</taxon>
        <taxon>Alkalibacterium</taxon>
    </lineage>
</organism>
<proteinExistence type="predicted"/>
<gene>
    <name evidence="3" type="ORF">SAMN04488099_10358</name>
</gene>
<evidence type="ECO:0000259" key="1">
    <source>
        <dbReference type="Pfam" id="PF01408"/>
    </source>
</evidence>
<evidence type="ECO:0000313" key="3">
    <source>
        <dbReference type="EMBL" id="SEK48735.1"/>
    </source>
</evidence>
<name>A0A1H7HKK5_9LACT</name>
<dbReference type="InterPro" id="IPR052515">
    <property type="entry name" value="Gfo/Idh/MocA_Oxidoreductase"/>
</dbReference>
<dbReference type="InterPro" id="IPR036291">
    <property type="entry name" value="NAD(P)-bd_dom_sf"/>
</dbReference>
<sequence>MENKKGKLKVGIIGLGDVSPVHIQAIEMNDHAELAAVCDTDPALASSIKNVPFFTDFNEMLATQDLDVVHNCLPHFLHYPVTEACVKAGVHVFLEKPVSISYEEGLLQKKLEDENSQKICVCFQNRLNASFVTLQEWLAKEETGQITGIKALVTWYRENSYYELKPWRRTKVEVGYGNIMSQSIHTLDLVQLLGGEVSSVKATLSQLLDIDSEVEDTASSVIRFKNGARAYFHATNANINNSEVDMEIVTEHETFKLTDGSLYRVSEDGSKEKLAQDEQLEGAKFYFGASHKLLIDRFYQAIIDDSTDYVSVSDALPSIRLIEMMAASSKTVAEPITVSIDSFENN</sequence>
<dbReference type="InterPro" id="IPR055170">
    <property type="entry name" value="GFO_IDH_MocA-like_dom"/>
</dbReference>
<keyword evidence="4" id="KW-1185">Reference proteome</keyword>
<dbReference type="OrthoDB" id="9815825at2"/>
<dbReference type="Pfam" id="PF01408">
    <property type="entry name" value="GFO_IDH_MocA"/>
    <property type="match status" value="1"/>
</dbReference>
<evidence type="ECO:0000259" key="2">
    <source>
        <dbReference type="Pfam" id="PF22725"/>
    </source>
</evidence>
<dbReference type="Gene3D" id="3.40.50.720">
    <property type="entry name" value="NAD(P)-binding Rossmann-like Domain"/>
    <property type="match status" value="1"/>
</dbReference>
<dbReference type="PANTHER" id="PTHR43249">
    <property type="entry name" value="UDP-N-ACETYL-2-AMINO-2-DEOXY-D-GLUCURONATE OXIDASE"/>
    <property type="match status" value="1"/>
</dbReference>
<dbReference type="AlphaFoldDB" id="A0A1H7HKK5"/>
<dbReference type="RefSeq" id="WP_091479139.1">
    <property type="nucleotide sequence ID" value="NZ_BJYC01000007.1"/>
</dbReference>
<dbReference type="SUPFAM" id="SSF51735">
    <property type="entry name" value="NAD(P)-binding Rossmann-fold domains"/>
    <property type="match status" value="1"/>
</dbReference>
<protein>
    <submittedName>
        <fullName evidence="3">Type I secretion C-terminal target domain (VC_A0849 subclass)</fullName>
    </submittedName>
</protein>
<evidence type="ECO:0000313" key="4">
    <source>
        <dbReference type="Proteomes" id="UP000199081"/>
    </source>
</evidence>
<dbReference type="EMBL" id="FNZU01000003">
    <property type="protein sequence ID" value="SEK48735.1"/>
    <property type="molecule type" value="Genomic_DNA"/>
</dbReference>
<dbReference type="STRING" id="426702.SAMN04488099_10358"/>
<dbReference type="SUPFAM" id="SSF55347">
    <property type="entry name" value="Glyceraldehyde-3-phosphate dehydrogenase-like, C-terminal domain"/>
    <property type="match status" value="1"/>
</dbReference>
<dbReference type="PANTHER" id="PTHR43249:SF1">
    <property type="entry name" value="D-GLUCOSIDE 3-DEHYDROGENASE"/>
    <property type="match status" value="1"/>
</dbReference>
<dbReference type="Proteomes" id="UP000199081">
    <property type="component" value="Unassembled WGS sequence"/>
</dbReference>